<evidence type="ECO:0000313" key="2">
    <source>
        <dbReference type="EMBL" id="CEJ87166.1"/>
    </source>
</evidence>
<dbReference type="EMBL" id="CDHN01000002">
    <property type="protein sequence ID" value="CEJ87166.1"/>
    <property type="molecule type" value="Genomic_DNA"/>
</dbReference>
<proteinExistence type="predicted"/>
<organism evidence="2 3">
    <name type="scientific">[Torrubiella] hemipterigena</name>
    <dbReference type="NCBI Taxonomy" id="1531966"/>
    <lineage>
        <taxon>Eukaryota</taxon>
        <taxon>Fungi</taxon>
        <taxon>Dikarya</taxon>
        <taxon>Ascomycota</taxon>
        <taxon>Pezizomycotina</taxon>
        <taxon>Sordariomycetes</taxon>
        <taxon>Hypocreomycetidae</taxon>
        <taxon>Hypocreales</taxon>
        <taxon>Clavicipitaceae</taxon>
        <taxon>Clavicipitaceae incertae sedis</taxon>
        <taxon>'Torrubiella' clade</taxon>
    </lineage>
</organism>
<keyword evidence="1" id="KW-0560">Oxidoreductase</keyword>
<protein>
    <submittedName>
        <fullName evidence="2">Uncharacterized protein</fullName>
    </submittedName>
</protein>
<dbReference type="AlphaFoldDB" id="A0A0A1TDH5"/>
<dbReference type="PANTHER" id="PTHR43157">
    <property type="entry name" value="PHOSPHATIDYLINOSITOL-GLYCAN BIOSYNTHESIS CLASS F PROTEIN-RELATED"/>
    <property type="match status" value="1"/>
</dbReference>
<dbReference type="Pfam" id="PF00106">
    <property type="entry name" value="adh_short"/>
    <property type="match status" value="1"/>
</dbReference>
<dbReference type="SUPFAM" id="SSF51735">
    <property type="entry name" value="NAD(P)-binding Rossmann-fold domains"/>
    <property type="match status" value="1"/>
</dbReference>
<evidence type="ECO:0000313" key="3">
    <source>
        <dbReference type="Proteomes" id="UP000039046"/>
    </source>
</evidence>
<sequence length="322" mass="35618">MSVPSRLDFHISPENEGTRLSFLDRQRKFTAQPVTDVDLSGKTALIVGANCGIVLEVARQFLGLGITKTHRCHKATIECWPVELASYESTFAFAKRAEELDRMDHIVLNAGMCATKFETNPTTGHEVTVQINYLSTALLASLLLPIAKAKRAVQNGPSRITFTLSDVCAWTSFSERSNVPLLPALDVKGSLTSATALTDRRMVSKLLGQFFIRKLASIVPSSVAVINWATPGMVHDTQIVKPIIRMSGYTSDVGARHITDAALHHHNDRVHGQYLSMQRIKPMAPILYTEEGKRIAEQLWKETMMEFAFAIVEQLIATAAKE</sequence>
<dbReference type="OrthoDB" id="191139at2759"/>
<name>A0A0A1TDH5_9HYPO</name>
<keyword evidence="3" id="KW-1185">Reference proteome</keyword>
<dbReference type="HOGENOM" id="CLU_010194_44_4_1"/>
<dbReference type="Proteomes" id="UP000039046">
    <property type="component" value="Unassembled WGS sequence"/>
</dbReference>
<dbReference type="Gene3D" id="3.40.50.720">
    <property type="entry name" value="NAD(P)-binding Rossmann-like Domain"/>
    <property type="match status" value="1"/>
</dbReference>
<gene>
    <name evidence="2" type="ORF">VHEMI04325</name>
</gene>
<dbReference type="InterPro" id="IPR002347">
    <property type="entry name" value="SDR_fam"/>
</dbReference>
<dbReference type="PANTHER" id="PTHR43157:SF31">
    <property type="entry name" value="PHOSPHATIDYLINOSITOL-GLYCAN BIOSYNTHESIS CLASS F PROTEIN"/>
    <property type="match status" value="1"/>
</dbReference>
<dbReference type="GO" id="GO:0016491">
    <property type="term" value="F:oxidoreductase activity"/>
    <property type="evidence" value="ECO:0007669"/>
    <property type="project" value="UniProtKB-KW"/>
</dbReference>
<dbReference type="STRING" id="1531966.A0A0A1TDH5"/>
<dbReference type="InterPro" id="IPR036291">
    <property type="entry name" value="NAD(P)-bd_dom_sf"/>
</dbReference>
<accession>A0A0A1TDH5</accession>
<evidence type="ECO:0000256" key="1">
    <source>
        <dbReference type="ARBA" id="ARBA00023002"/>
    </source>
</evidence>
<reference evidence="2 3" key="1">
    <citation type="journal article" date="2015" name="Genome Announc.">
        <title>Draft Genome Sequence and Gene Annotation of the Entomopathogenic Fungus Verticillium hemipterigenum.</title>
        <authorList>
            <person name="Horn F."/>
            <person name="Habel A."/>
            <person name="Scharf D.H."/>
            <person name="Dworschak J."/>
            <person name="Brakhage A.A."/>
            <person name="Guthke R."/>
            <person name="Hertweck C."/>
            <person name="Linde J."/>
        </authorList>
    </citation>
    <scope>NUCLEOTIDE SEQUENCE [LARGE SCALE GENOMIC DNA]</scope>
</reference>